<keyword evidence="7 8" id="KW-0472">Membrane</keyword>
<comment type="subcellular location">
    <subcellularLocation>
        <location evidence="1 8">Cell membrane</location>
        <topology evidence="1 8">Multi-pass membrane protein</topology>
    </subcellularLocation>
</comment>
<evidence type="ECO:0000256" key="1">
    <source>
        <dbReference type="ARBA" id="ARBA00004651"/>
    </source>
</evidence>
<evidence type="ECO:0000256" key="8">
    <source>
        <dbReference type="RuleBase" id="RU365088"/>
    </source>
</evidence>
<dbReference type="AlphaFoldDB" id="A0A511DUU5"/>
<keyword evidence="6 8" id="KW-1133">Transmembrane helix</keyword>
<gene>
    <name evidence="9" type="ORF">LKE01_08130</name>
</gene>
<dbReference type="EMBL" id="BJVK01000007">
    <property type="protein sequence ID" value="GEL27993.1"/>
    <property type="molecule type" value="Genomic_DNA"/>
</dbReference>
<protein>
    <recommendedName>
        <fullName evidence="8">Bcr/CflA family efflux transporter</fullName>
    </recommendedName>
</protein>
<evidence type="ECO:0000256" key="6">
    <source>
        <dbReference type="ARBA" id="ARBA00022989"/>
    </source>
</evidence>
<feature type="transmembrane region" description="Helical" evidence="8">
    <location>
        <begin position="255"/>
        <end position="274"/>
    </location>
</feature>
<proteinExistence type="inferred from homology"/>
<feature type="transmembrane region" description="Helical" evidence="8">
    <location>
        <begin position="311"/>
        <end position="334"/>
    </location>
</feature>
<dbReference type="InterPro" id="IPR011701">
    <property type="entry name" value="MFS"/>
</dbReference>
<evidence type="ECO:0000256" key="2">
    <source>
        <dbReference type="ARBA" id="ARBA00006236"/>
    </source>
</evidence>
<feature type="transmembrane region" description="Helical" evidence="8">
    <location>
        <begin position="166"/>
        <end position="187"/>
    </location>
</feature>
<dbReference type="NCBIfam" id="TIGR00710">
    <property type="entry name" value="efflux_Bcr_CflA"/>
    <property type="match status" value="1"/>
</dbReference>
<evidence type="ECO:0000313" key="9">
    <source>
        <dbReference type="EMBL" id="GEL27993.1"/>
    </source>
</evidence>
<feature type="transmembrane region" description="Helical" evidence="8">
    <location>
        <begin position="79"/>
        <end position="98"/>
    </location>
</feature>
<keyword evidence="4 8" id="KW-1003">Cell membrane</keyword>
<feature type="transmembrane region" description="Helical" evidence="8">
    <location>
        <begin position="286"/>
        <end position="305"/>
    </location>
</feature>
<dbReference type="CDD" id="cd17320">
    <property type="entry name" value="MFS_MdfA_MDR_like"/>
    <property type="match status" value="1"/>
</dbReference>
<sequence>MNSNSKKKNKLWLVFILGTISATGPLSIDLYLPALPQMTRDLNAQPSLIQLSLSACLIGLALGQLISGPLSDKYGRKKPLMVGFFIFGLVSLMIAYSHSVYLLILLRFIQGLAGASGQVLSRAIASDMFSGPLLTKFYSMLSAVNGIFPVISPVIGGFMIRYVEWQGVFILLAGVGFVIVLALWLGIKETLPVENRISGSPTKSITQMFKLLKNSRFVRLILATGLVSGGLFSYISASSFVFQNFFHMSVQSFSLLYALNGIGIAIGSVIPGTLAGRFTEANQTKIILTSTFMTSLLLTFSALFLNNLVLVIVLVFLTVTQFGMLFTLTTSIIMNLSLHNNGGLSAMLGLSQNAIGGLMSPLVGLMGTATYLPMSLSIMACMGLSLLLFATIHNKKQKLN</sequence>
<keyword evidence="10" id="KW-1185">Reference proteome</keyword>
<dbReference type="OrthoDB" id="9800416at2"/>
<dbReference type="GO" id="GO:0042910">
    <property type="term" value="F:xenobiotic transmembrane transporter activity"/>
    <property type="evidence" value="ECO:0007669"/>
    <property type="project" value="InterPro"/>
</dbReference>
<keyword evidence="3 8" id="KW-0813">Transport</keyword>
<reference evidence="9" key="1">
    <citation type="submission" date="2019-07" db="EMBL/GenBank/DDBJ databases">
        <title>Whole genome shotgun sequence of Lactobacillus kefiri NBRC 15888.</title>
        <authorList>
            <person name="Hosoyama A."/>
            <person name="Uohara A."/>
            <person name="Ohji S."/>
            <person name="Ichikawa N."/>
        </authorList>
    </citation>
    <scope>NUCLEOTIDE SEQUENCE [LARGE SCALE GENOMIC DNA]</scope>
    <source>
        <strain evidence="9">NBRC 15888</strain>
    </source>
</reference>
<dbReference type="GO" id="GO:0005886">
    <property type="term" value="C:plasma membrane"/>
    <property type="evidence" value="ECO:0007669"/>
    <property type="project" value="UniProtKB-SubCell"/>
</dbReference>
<dbReference type="Gene3D" id="1.20.1720.10">
    <property type="entry name" value="Multidrug resistance protein D"/>
    <property type="match status" value="1"/>
</dbReference>
<dbReference type="InterPro" id="IPR036259">
    <property type="entry name" value="MFS_trans_sf"/>
</dbReference>
<dbReference type="Proteomes" id="UP000321893">
    <property type="component" value="Unassembled WGS sequence"/>
</dbReference>
<organism evidence="9 10">
    <name type="scientific">Lentilactobacillus kefiri</name>
    <name type="common">Lactobacillus kefiri</name>
    <dbReference type="NCBI Taxonomy" id="33962"/>
    <lineage>
        <taxon>Bacteria</taxon>
        <taxon>Bacillati</taxon>
        <taxon>Bacillota</taxon>
        <taxon>Bacilli</taxon>
        <taxon>Lactobacillales</taxon>
        <taxon>Lactobacillaceae</taxon>
        <taxon>Lentilactobacillus</taxon>
    </lineage>
</organism>
<dbReference type="STRING" id="1423764.FC95_GL000747"/>
<dbReference type="PANTHER" id="PTHR23502">
    <property type="entry name" value="MAJOR FACILITATOR SUPERFAMILY"/>
    <property type="match status" value="1"/>
</dbReference>
<feature type="transmembrane region" description="Helical" evidence="8">
    <location>
        <begin position="371"/>
        <end position="392"/>
    </location>
</feature>
<evidence type="ECO:0000256" key="4">
    <source>
        <dbReference type="ARBA" id="ARBA00022475"/>
    </source>
</evidence>
<dbReference type="PROSITE" id="PS50850">
    <property type="entry name" value="MFS"/>
    <property type="match status" value="1"/>
</dbReference>
<dbReference type="RefSeq" id="WP_056981410.1">
    <property type="nucleotide sequence ID" value="NZ_BJVK01000007.1"/>
</dbReference>
<dbReference type="PANTHER" id="PTHR23502:SF132">
    <property type="entry name" value="POLYAMINE TRANSPORTER 2-RELATED"/>
    <property type="match status" value="1"/>
</dbReference>
<accession>A0A511DUU5</accession>
<keyword evidence="5 8" id="KW-0812">Transmembrane</keyword>
<evidence type="ECO:0000256" key="3">
    <source>
        <dbReference type="ARBA" id="ARBA00022448"/>
    </source>
</evidence>
<dbReference type="GeneID" id="71566827"/>
<dbReference type="GO" id="GO:1990961">
    <property type="term" value="P:xenobiotic detoxification by transmembrane export across the plasma membrane"/>
    <property type="evidence" value="ECO:0007669"/>
    <property type="project" value="InterPro"/>
</dbReference>
<dbReference type="InterPro" id="IPR020846">
    <property type="entry name" value="MFS_dom"/>
</dbReference>
<feature type="transmembrane region" description="Helical" evidence="8">
    <location>
        <begin position="137"/>
        <end position="160"/>
    </location>
</feature>
<comment type="similarity">
    <text evidence="2 8">Belongs to the major facilitator superfamily. Bcr/CmlA family.</text>
</comment>
<feature type="transmembrane region" description="Helical" evidence="8">
    <location>
        <begin position="48"/>
        <end position="67"/>
    </location>
</feature>
<name>A0A511DUU5_LENKE</name>
<dbReference type="InterPro" id="IPR004812">
    <property type="entry name" value="Efflux_drug-R_Bcr/CmlA"/>
</dbReference>
<evidence type="ECO:0000313" key="10">
    <source>
        <dbReference type="Proteomes" id="UP000321893"/>
    </source>
</evidence>
<dbReference type="SUPFAM" id="SSF103473">
    <property type="entry name" value="MFS general substrate transporter"/>
    <property type="match status" value="1"/>
</dbReference>
<feature type="transmembrane region" description="Helical" evidence="8">
    <location>
        <begin position="217"/>
        <end position="235"/>
    </location>
</feature>
<dbReference type="InterPro" id="IPR005829">
    <property type="entry name" value="Sugar_transporter_CS"/>
</dbReference>
<comment type="caution">
    <text evidence="9">The sequence shown here is derived from an EMBL/GenBank/DDBJ whole genome shotgun (WGS) entry which is preliminary data.</text>
</comment>
<evidence type="ECO:0000256" key="5">
    <source>
        <dbReference type="ARBA" id="ARBA00022692"/>
    </source>
</evidence>
<feature type="transmembrane region" description="Helical" evidence="8">
    <location>
        <begin position="12"/>
        <end position="28"/>
    </location>
</feature>
<comment type="caution">
    <text evidence="8">Lacks conserved residue(s) required for the propagation of feature annotation.</text>
</comment>
<evidence type="ECO:0000256" key="7">
    <source>
        <dbReference type="ARBA" id="ARBA00023136"/>
    </source>
</evidence>
<dbReference type="Pfam" id="PF07690">
    <property type="entry name" value="MFS_1"/>
    <property type="match status" value="1"/>
</dbReference>
<dbReference type="PROSITE" id="PS00216">
    <property type="entry name" value="SUGAR_TRANSPORT_1"/>
    <property type="match status" value="1"/>
</dbReference>